<keyword evidence="2" id="KW-1185">Reference proteome</keyword>
<evidence type="ECO:0000313" key="1">
    <source>
        <dbReference type="EMBL" id="MEQ2254148.1"/>
    </source>
</evidence>
<organism evidence="1 2">
    <name type="scientific">Ilyodon furcidens</name>
    <name type="common">goldbreast splitfin</name>
    <dbReference type="NCBI Taxonomy" id="33524"/>
    <lineage>
        <taxon>Eukaryota</taxon>
        <taxon>Metazoa</taxon>
        <taxon>Chordata</taxon>
        <taxon>Craniata</taxon>
        <taxon>Vertebrata</taxon>
        <taxon>Euteleostomi</taxon>
        <taxon>Actinopterygii</taxon>
        <taxon>Neopterygii</taxon>
        <taxon>Teleostei</taxon>
        <taxon>Neoteleostei</taxon>
        <taxon>Acanthomorphata</taxon>
        <taxon>Ovalentaria</taxon>
        <taxon>Atherinomorphae</taxon>
        <taxon>Cyprinodontiformes</taxon>
        <taxon>Goodeidae</taxon>
        <taxon>Ilyodon</taxon>
    </lineage>
</organism>
<protein>
    <submittedName>
        <fullName evidence="1">Uncharacterized protein</fullName>
    </submittedName>
</protein>
<name>A0ABV0VA03_9TELE</name>
<sequence>MVIIWISGSDYNLDSSFSLGVNQSHCCSCIPEQINLLQIPGVLMPRKQPLQIDLIWEALRRVILIVVTGTMNLKVSD</sequence>
<accession>A0ABV0VA03</accession>
<evidence type="ECO:0000313" key="2">
    <source>
        <dbReference type="Proteomes" id="UP001482620"/>
    </source>
</evidence>
<proteinExistence type="predicted"/>
<dbReference type="Proteomes" id="UP001482620">
    <property type="component" value="Unassembled WGS sequence"/>
</dbReference>
<reference evidence="1 2" key="1">
    <citation type="submission" date="2021-06" db="EMBL/GenBank/DDBJ databases">
        <authorList>
            <person name="Palmer J.M."/>
        </authorList>
    </citation>
    <scope>NUCLEOTIDE SEQUENCE [LARGE SCALE GENOMIC DNA]</scope>
    <source>
        <strain evidence="2">if_2019</strain>
        <tissue evidence="1">Muscle</tissue>
    </source>
</reference>
<gene>
    <name evidence="1" type="ORF">ILYODFUR_000697</name>
</gene>
<dbReference type="EMBL" id="JAHRIQ010104297">
    <property type="protein sequence ID" value="MEQ2254148.1"/>
    <property type="molecule type" value="Genomic_DNA"/>
</dbReference>
<comment type="caution">
    <text evidence="1">The sequence shown here is derived from an EMBL/GenBank/DDBJ whole genome shotgun (WGS) entry which is preliminary data.</text>
</comment>